<dbReference type="GO" id="GO:0042284">
    <property type="term" value="F:sphingolipid delta-4 desaturase activity"/>
    <property type="evidence" value="ECO:0007669"/>
    <property type="project" value="TreeGrafter"/>
</dbReference>
<dbReference type="HOGENOM" id="CLU_2170406_0_0_1"/>
<dbReference type="PANTHER" id="PTHR12879:SF8">
    <property type="entry name" value="SPHINGOLIPID DELTA(4)-DESATURASE DES1"/>
    <property type="match status" value="1"/>
</dbReference>
<keyword evidence="2" id="KW-1185">Reference proteome</keyword>
<dbReference type="EMBL" id="KN818365">
    <property type="protein sequence ID" value="KIL57566.1"/>
    <property type="molecule type" value="Genomic_DNA"/>
</dbReference>
<dbReference type="InParanoid" id="A0A0C2WLK4"/>
<gene>
    <name evidence="1" type="ORF">M378DRAFT_1028675</name>
</gene>
<sequence>MHNLAFKSVVRNRLLAVFANLPVGIPYAASKPLLKKYHIEYHKFLGQDGIDTDLPTRIELLLLNNVLGKIFFYALRPTFVRVHWQTLTHWDLLNASSLRCSVSSLWYTSS</sequence>
<protein>
    <submittedName>
        <fullName evidence="1">Uncharacterized protein</fullName>
    </submittedName>
</protein>
<reference evidence="1 2" key="1">
    <citation type="submission" date="2014-04" db="EMBL/GenBank/DDBJ databases">
        <title>Evolutionary Origins and Diversification of the Mycorrhizal Mutualists.</title>
        <authorList>
            <consortium name="DOE Joint Genome Institute"/>
            <consortium name="Mycorrhizal Genomics Consortium"/>
            <person name="Kohler A."/>
            <person name="Kuo A."/>
            <person name="Nagy L.G."/>
            <person name="Floudas D."/>
            <person name="Copeland A."/>
            <person name="Barry K.W."/>
            <person name="Cichocki N."/>
            <person name="Veneault-Fourrey C."/>
            <person name="LaButti K."/>
            <person name="Lindquist E.A."/>
            <person name="Lipzen A."/>
            <person name="Lundell T."/>
            <person name="Morin E."/>
            <person name="Murat C."/>
            <person name="Riley R."/>
            <person name="Ohm R."/>
            <person name="Sun H."/>
            <person name="Tunlid A."/>
            <person name="Henrissat B."/>
            <person name="Grigoriev I.V."/>
            <person name="Hibbett D.S."/>
            <person name="Martin F."/>
        </authorList>
    </citation>
    <scope>NUCLEOTIDE SEQUENCE [LARGE SCALE GENOMIC DNA]</scope>
    <source>
        <strain evidence="1 2">Koide BX008</strain>
    </source>
</reference>
<evidence type="ECO:0000313" key="2">
    <source>
        <dbReference type="Proteomes" id="UP000054549"/>
    </source>
</evidence>
<dbReference type="GO" id="GO:0016020">
    <property type="term" value="C:membrane"/>
    <property type="evidence" value="ECO:0007669"/>
    <property type="project" value="GOC"/>
</dbReference>
<dbReference type="OrthoDB" id="200948at2759"/>
<name>A0A0C2WLK4_AMAMK</name>
<evidence type="ECO:0000313" key="1">
    <source>
        <dbReference type="EMBL" id="KIL57566.1"/>
    </source>
</evidence>
<proteinExistence type="predicted"/>
<dbReference type="GO" id="GO:0046513">
    <property type="term" value="P:ceramide biosynthetic process"/>
    <property type="evidence" value="ECO:0007669"/>
    <property type="project" value="TreeGrafter"/>
</dbReference>
<dbReference type="AlphaFoldDB" id="A0A0C2WLK4"/>
<accession>A0A0C2WLK4</accession>
<dbReference type="STRING" id="946122.A0A0C2WLK4"/>
<dbReference type="PANTHER" id="PTHR12879">
    <property type="entry name" value="SPHINGOLIPID DELTA 4 DESATURASE/C-4 HYDROXYLASE PROTEIN DES2"/>
    <property type="match status" value="1"/>
</dbReference>
<organism evidence="1 2">
    <name type="scientific">Amanita muscaria (strain Koide BX008)</name>
    <dbReference type="NCBI Taxonomy" id="946122"/>
    <lineage>
        <taxon>Eukaryota</taxon>
        <taxon>Fungi</taxon>
        <taxon>Dikarya</taxon>
        <taxon>Basidiomycota</taxon>
        <taxon>Agaricomycotina</taxon>
        <taxon>Agaricomycetes</taxon>
        <taxon>Agaricomycetidae</taxon>
        <taxon>Agaricales</taxon>
        <taxon>Pluteineae</taxon>
        <taxon>Amanitaceae</taxon>
        <taxon>Amanita</taxon>
    </lineage>
</organism>
<dbReference type="Proteomes" id="UP000054549">
    <property type="component" value="Unassembled WGS sequence"/>
</dbReference>